<protein>
    <submittedName>
        <fullName evidence="1">Uncharacterized protein</fullName>
    </submittedName>
</protein>
<reference evidence="1" key="1">
    <citation type="submission" date="2015-11" db="EMBL/GenBank/DDBJ databases">
        <title>De novo transcriptome assembly of four potential Pierce s Disease insect vectors from Arizona vineyards.</title>
        <authorList>
            <person name="Tassone E.E."/>
        </authorList>
    </citation>
    <scope>NUCLEOTIDE SEQUENCE</scope>
</reference>
<organism evidence="1">
    <name type="scientific">Cuerna arida</name>
    <dbReference type="NCBI Taxonomy" id="1464854"/>
    <lineage>
        <taxon>Eukaryota</taxon>
        <taxon>Metazoa</taxon>
        <taxon>Ecdysozoa</taxon>
        <taxon>Arthropoda</taxon>
        <taxon>Hexapoda</taxon>
        <taxon>Insecta</taxon>
        <taxon>Pterygota</taxon>
        <taxon>Neoptera</taxon>
        <taxon>Paraneoptera</taxon>
        <taxon>Hemiptera</taxon>
        <taxon>Auchenorrhyncha</taxon>
        <taxon>Membracoidea</taxon>
        <taxon>Cicadellidae</taxon>
        <taxon>Cicadellinae</taxon>
        <taxon>Proconiini</taxon>
        <taxon>Cuerna</taxon>
    </lineage>
</organism>
<proteinExistence type="predicted"/>
<dbReference type="SUPFAM" id="SSF56784">
    <property type="entry name" value="HAD-like"/>
    <property type="match status" value="1"/>
</dbReference>
<accession>A0A1B6GTZ3</accession>
<gene>
    <name evidence="1" type="ORF">g.14112</name>
</gene>
<name>A0A1B6GTZ3_9HEMI</name>
<evidence type="ECO:0000313" key="1">
    <source>
        <dbReference type="EMBL" id="JAS65902.1"/>
    </source>
</evidence>
<dbReference type="EMBL" id="GECZ01003867">
    <property type="protein sequence ID" value="JAS65902.1"/>
    <property type="molecule type" value="Transcribed_RNA"/>
</dbReference>
<dbReference type="GO" id="GO:0016791">
    <property type="term" value="F:phosphatase activity"/>
    <property type="evidence" value="ECO:0007669"/>
    <property type="project" value="TreeGrafter"/>
</dbReference>
<dbReference type="Pfam" id="PF13419">
    <property type="entry name" value="HAD_2"/>
    <property type="match status" value="1"/>
</dbReference>
<feature type="non-terminal residue" evidence="1">
    <location>
        <position position="143"/>
    </location>
</feature>
<dbReference type="InterPro" id="IPR036412">
    <property type="entry name" value="HAD-like_sf"/>
</dbReference>
<dbReference type="InterPro" id="IPR023198">
    <property type="entry name" value="PGP-like_dom2"/>
</dbReference>
<dbReference type="PANTHER" id="PTHR18901">
    <property type="entry name" value="2-DEOXYGLUCOSE-6-PHOSPHATE PHOSPHATASE 2"/>
    <property type="match status" value="1"/>
</dbReference>
<dbReference type="AlphaFoldDB" id="A0A1B6GTZ3"/>
<dbReference type="InterPro" id="IPR041492">
    <property type="entry name" value="HAD_2"/>
</dbReference>
<dbReference type="Gene3D" id="1.10.150.240">
    <property type="entry name" value="Putative phosphatase, domain 2"/>
    <property type="match status" value="1"/>
</dbReference>
<dbReference type="PANTHER" id="PTHR18901:SF38">
    <property type="entry name" value="PSEUDOURIDINE-5'-PHOSPHATASE"/>
    <property type="match status" value="1"/>
</dbReference>
<sequence>MLAIAMWKYKQVASAKALLLNIESCLYYAMTTFSHVTHVIFDLDGLILDSEKVYKAKYEELLARYGKTLSDDLRLKCLGRKDVDCAKAIIQATSIPLTTAQWLTEVKKLQIDGMINTTFMPGVERLVTHLSHCGVPLAVATSS</sequence>